<accession>A0A9Q0MQE2</accession>
<reference evidence="1" key="1">
    <citation type="submission" date="2022-07" db="EMBL/GenBank/DDBJ databases">
        <authorList>
            <person name="Trinca V."/>
            <person name="Uliana J.V.C."/>
            <person name="Torres T.T."/>
            <person name="Ward R.J."/>
            <person name="Monesi N."/>
        </authorList>
    </citation>
    <scope>NUCLEOTIDE SEQUENCE</scope>
    <source>
        <strain evidence="1">HSMRA1968</strain>
        <tissue evidence="1">Whole embryos</tissue>
    </source>
</reference>
<organism evidence="1 2">
    <name type="scientific">Pseudolycoriella hygida</name>
    <dbReference type="NCBI Taxonomy" id="35572"/>
    <lineage>
        <taxon>Eukaryota</taxon>
        <taxon>Metazoa</taxon>
        <taxon>Ecdysozoa</taxon>
        <taxon>Arthropoda</taxon>
        <taxon>Hexapoda</taxon>
        <taxon>Insecta</taxon>
        <taxon>Pterygota</taxon>
        <taxon>Neoptera</taxon>
        <taxon>Endopterygota</taxon>
        <taxon>Diptera</taxon>
        <taxon>Nematocera</taxon>
        <taxon>Sciaroidea</taxon>
        <taxon>Sciaridae</taxon>
        <taxon>Pseudolycoriella</taxon>
    </lineage>
</organism>
<dbReference type="AlphaFoldDB" id="A0A9Q0MQE2"/>
<gene>
    <name evidence="1" type="ORF">Bhyg_14325</name>
</gene>
<keyword evidence="2" id="KW-1185">Reference proteome</keyword>
<sequence>MRDPLGGIILIAADYAMLPQLANNTFRALMQLFSIRGNKSNERRREEVKAKLELPEPETSIIVYSIIQRAYTLSTSDWLLSYSFITTSAAFKEFKILQFICIEGGMKIVVIYNCKRKRTKSTWKSVEKILRISLGNITLRSTQVHQSFTSFVVEKVVIKYLHEYVVPQHKEKLDQQRFDLANLDFMFLPC</sequence>
<proteinExistence type="predicted"/>
<dbReference type="EMBL" id="WJQU01000004">
    <property type="protein sequence ID" value="KAJ6635739.1"/>
    <property type="molecule type" value="Genomic_DNA"/>
</dbReference>
<protein>
    <submittedName>
        <fullName evidence="1">Uncharacterized protein</fullName>
    </submittedName>
</protein>
<dbReference type="Proteomes" id="UP001151699">
    <property type="component" value="Chromosome C"/>
</dbReference>
<evidence type="ECO:0000313" key="1">
    <source>
        <dbReference type="EMBL" id="KAJ6635739.1"/>
    </source>
</evidence>
<evidence type="ECO:0000313" key="2">
    <source>
        <dbReference type="Proteomes" id="UP001151699"/>
    </source>
</evidence>
<name>A0A9Q0MQE2_9DIPT</name>
<comment type="caution">
    <text evidence="1">The sequence shown here is derived from an EMBL/GenBank/DDBJ whole genome shotgun (WGS) entry which is preliminary data.</text>
</comment>